<dbReference type="EMBL" id="JACEEZ010010431">
    <property type="protein sequence ID" value="KAG0721831.1"/>
    <property type="molecule type" value="Genomic_DNA"/>
</dbReference>
<feature type="compositionally biased region" description="Polar residues" evidence="1">
    <location>
        <begin position="82"/>
        <end position="95"/>
    </location>
</feature>
<comment type="caution">
    <text evidence="2">The sequence shown here is derived from an EMBL/GenBank/DDBJ whole genome shotgun (WGS) entry which is preliminary data.</text>
</comment>
<evidence type="ECO:0000256" key="1">
    <source>
        <dbReference type="SAM" id="MobiDB-lite"/>
    </source>
</evidence>
<dbReference type="Proteomes" id="UP000770661">
    <property type="component" value="Unassembled WGS sequence"/>
</dbReference>
<reference evidence="2" key="1">
    <citation type="submission" date="2020-07" db="EMBL/GenBank/DDBJ databases">
        <title>The High-quality genome of the commercially important snow crab, Chionoecetes opilio.</title>
        <authorList>
            <person name="Jeong J.-H."/>
            <person name="Ryu S."/>
        </authorList>
    </citation>
    <scope>NUCLEOTIDE SEQUENCE</scope>
    <source>
        <strain evidence="2">MADBK_172401_WGS</strain>
        <tissue evidence="2">Digestive gland</tissue>
    </source>
</reference>
<gene>
    <name evidence="2" type="ORF">GWK47_045632</name>
</gene>
<name>A0A8J5CV45_CHIOP</name>
<keyword evidence="3" id="KW-1185">Reference proteome</keyword>
<feature type="compositionally biased region" description="Low complexity" evidence="1">
    <location>
        <begin position="96"/>
        <end position="112"/>
    </location>
</feature>
<dbReference type="AlphaFoldDB" id="A0A8J5CV45"/>
<sequence>MAPKSLNQENSVTRKDIEAGTGQCDQLVVFLPKSDNDLLEGRLGLGATEQGIPRRLLFPKPPVYVAHVFGERDSELGRTHQPPATQNKSVNDFTATTTSCPRNSTSSSSPTRTFTSAFSLEVSLFARRS</sequence>
<accession>A0A8J5CV45</accession>
<evidence type="ECO:0000313" key="2">
    <source>
        <dbReference type="EMBL" id="KAG0721831.1"/>
    </source>
</evidence>
<proteinExistence type="predicted"/>
<organism evidence="2 3">
    <name type="scientific">Chionoecetes opilio</name>
    <name type="common">Atlantic snow crab</name>
    <name type="synonym">Cancer opilio</name>
    <dbReference type="NCBI Taxonomy" id="41210"/>
    <lineage>
        <taxon>Eukaryota</taxon>
        <taxon>Metazoa</taxon>
        <taxon>Ecdysozoa</taxon>
        <taxon>Arthropoda</taxon>
        <taxon>Crustacea</taxon>
        <taxon>Multicrustacea</taxon>
        <taxon>Malacostraca</taxon>
        <taxon>Eumalacostraca</taxon>
        <taxon>Eucarida</taxon>
        <taxon>Decapoda</taxon>
        <taxon>Pleocyemata</taxon>
        <taxon>Brachyura</taxon>
        <taxon>Eubrachyura</taxon>
        <taxon>Majoidea</taxon>
        <taxon>Majidae</taxon>
        <taxon>Chionoecetes</taxon>
    </lineage>
</organism>
<feature type="region of interest" description="Disordered" evidence="1">
    <location>
        <begin position="74"/>
        <end position="112"/>
    </location>
</feature>
<protein>
    <submittedName>
        <fullName evidence="2">Uncharacterized protein</fullName>
    </submittedName>
</protein>
<evidence type="ECO:0000313" key="3">
    <source>
        <dbReference type="Proteomes" id="UP000770661"/>
    </source>
</evidence>